<dbReference type="AlphaFoldDB" id="A0A839T8E7"/>
<keyword evidence="2" id="KW-1185">Reference proteome</keyword>
<evidence type="ECO:0000313" key="2">
    <source>
        <dbReference type="Proteomes" id="UP000549250"/>
    </source>
</evidence>
<comment type="caution">
    <text evidence="1">The sequence shown here is derived from an EMBL/GenBank/DDBJ whole genome shotgun (WGS) entry which is preliminary data.</text>
</comment>
<organism evidence="1 2">
    <name type="scientific">Azomonas macrocytogenes</name>
    <name type="common">Azotobacter macrocytogenes</name>
    <dbReference type="NCBI Taxonomy" id="69962"/>
    <lineage>
        <taxon>Bacteria</taxon>
        <taxon>Pseudomonadati</taxon>
        <taxon>Pseudomonadota</taxon>
        <taxon>Gammaproteobacteria</taxon>
        <taxon>Pseudomonadales</taxon>
        <taxon>Pseudomonadaceae</taxon>
        <taxon>Azomonas</taxon>
    </lineage>
</organism>
<reference evidence="1 2" key="1">
    <citation type="submission" date="2020-08" db="EMBL/GenBank/DDBJ databases">
        <title>Genomic Encyclopedia of Type Strains, Phase III (KMG-III): the genomes of soil and plant-associated and newly described type strains.</title>
        <authorList>
            <person name="Whitman W."/>
        </authorList>
    </citation>
    <scope>NUCLEOTIDE SEQUENCE [LARGE SCALE GENOMIC DNA]</scope>
    <source>
        <strain evidence="1 2">CECT 4462</strain>
    </source>
</reference>
<protein>
    <submittedName>
        <fullName evidence="1">Uncharacterized protein</fullName>
    </submittedName>
</protein>
<evidence type="ECO:0000313" key="1">
    <source>
        <dbReference type="EMBL" id="MBB3105368.1"/>
    </source>
</evidence>
<proteinExistence type="predicted"/>
<accession>A0A839T8E7</accession>
<dbReference type="RefSeq" id="WP_183168202.1">
    <property type="nucleotide sequence ID" value="NZ_JACHXI010000036.1"/>
</dbReference>
<gene>
    <name evidence="1" type="ORF">FHR87_003804</name>
</gene>
<dbReference type="EMBL" id="JACHXI010000036">
    <property type="protein sequence ID" value="MBB3105368.1"/>
    <property type="molecule type" value="Genomic_DNA"/>
</dbReference>
<dbReference type="Proteomes" id="UP000549250">
    <property type="component" value="Unassembled WGS sequence"/>
</dbReference>
<sequence length="94" mass="10832">MSAVIPLELYNALEPQSIGDTLDPLPKASPLQTELRKCFFSTDDMLNYLKREHRQVIETLQTVEEITQQDRPTIEQISEMFKSGKRNKQSEPVP</sequence>
<name>A0A839T8E7_AZOMA</name>